<comment type="caution">
    <text evidence="14">The sequence shown here is derived from an EMBL/GenBank/DDBJ whole genome shotgun (WGS) entry which is preliminary data.</text>
</comment>
<dbReference type="Pfam" id="PF05192">
    <property type="entry name" value="MutS_III"/>
    <property type="match status" value="1"/>
</dbReference>
<evidence type="ECO:0000256" key="2">
    <source>
        <dbReference type="ARBA" id="ARBA00004286"/>
    </source>
</evidence>
<evidence type="ECO:0000256" key="9">
    <source>
        <dbReference type="ARBA" id="ARBA00023254"/>
    </source>
</evidence>
<evidence type="ECO:0000256" key="12">
    <source>
        <dbReference type="SAM" id="MobiDB-lite"/>
    </source>
</evidence>
<dbReference type="SMART" id="SM00533">
    <property type="entry name" value="MUTSd"/>
    <property type="match status" value="1"/>
</dbReference>
<keyword evidence="5" id="KW-0547">Nucleotide-binding</keyword>
<dbReference type="InterPro" id="IPR000432">
    <property type="entry name" value="DNA_mismatch_repair_MutS_C"/>
</dbReference>
<dbReference type="SMART" id="SM00534">
    <property type="entry name" value="MUTSac"/>
    <property type="match status" value="1"/>
</dbReference>
<dbReference type="InterPro" id="IPR045076">
    <property type="entry name" value="MutS"/>
</dbReference>
<evidence type="ECO:0000256" key="4">
    <source>
        <dbReference type="ARBA" id="ARBA00022454"/>
    </source>
</evidence>
<dbReference type="EMBL" id="WJXW01000001">
    <property type="protein sequence ID" value="KAF9740590.1"/>
    <property type="molecule type" value="Genomic_DNA"/>
</dbReference>
<evidence type="ECO:0000313" key="14">
    <source>
        <dbReference type="EMBL" id="KAF9740590.1"/>
    </source>
</evidence>
<dbReference type="GO" id="GO:0005634">
    <property type="term" value="C:nucleus"/>
    <property type="evidence" value="ECO:0007669"/>
    <property type="project" value="UniProtKB-SubCell"/>
</dbReference>
<evidence type="ECO:0000256" key="1">
    <source>
        <dbReference type="ARBA" id="ARBA00004123"/>
    </source>
</evidence>
<comment type="similarity">
    <text evidence="3">Belongs to the DNA mismatch repair MutS family.</text>
</comment>
<feature type="compositionally biased region" description="Basic and acidic residues" evidence="12">
    <location>
        <begin position="80"/>
        <end position="89"/>
    </location>
</feature>
<gene>
    <name evidence="14" type="ORF">PMIN01_00129</name>
</gene>
<dbReference type="AlphaFoldDB" id="A0A9P6KVQ4"/>
<evidence type="ECO:0000256" key="3">
    <source>
        <dbReference type="ARBA" id="ARBA00006271"/>
    </source>
</evidence>
<feature type="compositionally biased region" description="Basic residues" evidence="12">
    <location>
        <begin position="9"/>
        <end position="19"/>
    </location>
</feature>
<keyword evidence="7" id="KW-0238">DNA-binding</keyword>
<keyword evidence="15" id="KW-1185">Reference proteome</keyword>
<dbReference type="SUPFAM" id="SSF48334">
    <property type="entry name" value="DNA repair protein MutS, domain III"/>
    <property type="match status" value="1"/>
</dbReference>
<dbReference type="OrthoDB" id="29596at2759"/>
<dbReference type="GO" id="GO:0140664">
    <property type="term" value="F:ATP-dependent DNA damage sensor activity"/>
    <property type="evidence" value="ECO:0007669"/>
    <property type="project" value="InterPro"/>
</dbReference>
<dbReference type="GO" id="GO:0005524">
    <property type="term" value="F:ATP binding"/>
    <property type="evidence" value="ECO:0007669"/>
    <property type="project" value="UniProtKB-KW"/>
</dbReference>
<keyword evidence="8" id="KW-0539">Nucleus</keyword>
<dbReference type="FunFam" id="3.40.50.300:FF:001067">
    <property type="entry name" value="DNA mismatch repair protein MSH5"/>
    <property type="match status" value="1"/>
</dbReference>
<protein>
    <recommendedName>
        <fullName evidence="10">DNA mismatch repair protein MSH5</fullName>
    </recommendedName>
    <alternativeName>
        <fullName evidence="11">MutS protein homolog 5</fullName>
    </alternativeName>
</protein>
<dbReference type="Pfam" id="PF00488">
    <property type="entry name" value="MutS_V"/>
    <property type="match status" value="1"/>
</dbReference>
<evidence type="ECO:0000256" key="8">
    <source>
        <dbReference type="ARBA" id="ARBA00023242"/>
    </source>
</evidence>
<sequence length="978" mass="107517">MPAGPRSRLPFRSKGRRGSRAGSTSQSSNRKSSAPATSRYAPSSSSTGASRTSRPARRICAFTPQPGNDDDSESQLSRAPSHERHRLESELDDTLSEIIMAIDLQQKDTVGCCYYVAREEKLYFTEDIKLGGLAVIDARACFHPRHISSSSPSTVRVYIDPTVVLVSTKIDDTVIETLEDLAEDRFSLPFLLEVRPPSEFSFDAAKGKLATLRFEDDAVPQMNFIVPGDLNLLRDESLENAPGQQGRLLRLAGLVDMDSRLTVGCAGALLSYLQRRRAAAYLPGDEAAHGMFSISSLEMFSLKDTMFINGDTLHSLQIMENESHPNTHNQGPTKASSGSKEGLSIFGLFHHLARTPQGKHLLRQSFLRPCLNMDTIRERHDTIHAFLRPENSAPFDEIVNSLKSTGNMRTTLISLRKGISVGAGKNGKSTSSSLWVSLRRFVFHALKIKESFQNVIGGERLAIKDKLIEKFGGYHLAQIGRKISDMVDFDRSAEESRTVLLEGVDEELDNMKRTFAGLDDLLGQVARNISEKLPPDFQGSLNVLYFPQIGFLITVPLDPTTGEAVYDGSFDNPWERMFSTEDQVYYKNSQMREMDGHFGDLYGIISDREIEISHELAQYVLEYEDILTAASDVCGELDSMLALSQGARLYNLCRPTVSNDNTIAIKGGRHLLQELSVSSFVPNNTSLVGGTNFDAMGEDIILDNSPEHRAHARQSRPSMLILTGPNYSGKSVYLKQVALIVYMAHVGSYVPAESARIGLTDRILCRVTTRETVSRTPSAFMIDLQQISQALSLATPRSLLVIDEFGKGTDTSDGAGLACAVFNHLIGLGNNSPKVIAATHFHEVFENGLLKASPSLVLGHMQVQIDEQASELDDQITYLYNFCDGRSNSSFGTCCAAMNGVPKEIIQRADELIEMALKGKDLVAACSIMPQSEALELEEAEHIARGFLEADIFTDPRKALSDILTISGTTESRASSGQ</sequence>
<dbReference type="PANTHER" id="PTHR11361">
    <property type="entry name" value="DNA MISMATCH REPAIR PROTEIN MUTS FAMILY MEMBER"/>
    <property type="match status" value="1"/>
</dbReference>
<keyword evidence="6" id="KW-0067">ATP-binding</keyword>
<evidence type="ECO:0000256" key="10">
    <source>
        <dbReference type="ARBA" id="ARBA00073549"/>
    </source>
</evidence>
<reference evidence="14" key="1">
    <citation type="journal article" date="2020" name="Mol. Plant Microbe Interact.">
        <title>Genome Sequence of the Biocontrol Agent Coniothyrium minitans strain Conio (IMI 134523).</title>
        <authorList>
            <person name="Patel D."/>
            <person name="Shittu T.A."/>
            <person name="Baroncelli R."/>
            <person name="Muthumeenakshi S."/>
            <person name="Osborne T.H."/>
            <person name="Janganan T.K."/>
            <person name="Sreenivasaprasad S."/>
        </authorList>
    </citation>
    <scope>NUCLEOTIDE SEQUENCE</scope>
    <source>
        <strain evidence="14">Conio</strain>
    </source>
</reference>
<dbReference type="PANTHER" id="PTHR11361:SF20">
    <property type="entry name" value="MUTS PROTEIN HOMOLOG 5"/>
    <property type="match status" value="1"/>
</dbReference>
<name>A0A9P6KVQ4_9PLEO</name>
<proteinExistence type="inferred from homology"/>
<dbReference type="Gene3D" id="1.10.1420.10">
    <property type="match status" value="1"/>
</dbReference>
<dbReference type="InterPro" id="IPR036187">
    <property type="entry name" value="DNA_mismatch_repair_MutS_sf"/>
</dbReference>
<evidence type="ECO:0000256" key="6">
    <source>
        <dbReference type="ARBA" id="ARBA00022840"/>
    </source>
</evidence>
<dbReference type="GO" id="GO:0030983">
    <property type="term" value="F:mismatched DNA binding"/>
    <property type="evidence" value="ECO:0007669"/>
    <property type="project" value="InterPro"/>
</dbReference>
<feature type="compositionally biased region" description="Low complexity" evidence="12">
    <location>
        <begin position="20"/>
        <end position="53"/>
    </location>
</feature>
<dbReference type="Gene3D" id="3.40.50.300">
    <property type="entry name" value="P-loop containing nucleotide triphosphate hydrolases"/>
    <property type="match status" value="1"/>
</dbReference>
<evidence type="ECO:0000313" key="15">
    <source>
        <dbReference type="Proteomes" id="UP000756921"/>
    </source>
</evidence>
<feature type="region of interest" description="Disordered" evidence="12">
    <location>
        <begin position="1"/>
        <end position="89"/>
    </location>
</feature>
<dbReference type="InterPro" id="IPR007696">
    <property type="entry name" value="DNA_mismatch_repair_MutS_core"/>
</dbReference>
<dbReference type="PROSITE" id="PS00486">
    <property type="entry name" value="DNA_MISMATCH_REPAIR_2"/>
    <property type="match status" value="1"/>
</dbReference>
<evidence type="ECO:0000259" key="13">
    <source>
        <dbReference type="PROSITE" id="PS00486"/>
    </source>
</evidence>
<evidence type="ECO:0000256" key="7">
    <source>
        <dbReference type="ARBA" id="ARBA00023125"/>
    </source>
</evidence>
<organism evidence="14 15">
    <name type="scientific">Paraphaeosphaeria minitans</name>
    <dbReference type="NCBI Taxonomy" id="565426"/>
    <lineage>
        <taxon>Eukaryota</taxon>
        <taxon>Fungi</taxon>
        <taxon>Dikarya</taxon>
        <taxon>Ascomycota</taxon>
        <taxon>Pezizomycotina</taxon>
        <taxon>Dothideomycetes</taxon>
        <taxon>Pleosporomycetidae</taxon>
        <taxon>Pleosporales</taxon>
        <taxon>Massarineae</taxon>
        <taxon>Didymosphaeriaceae</taxon>
        <taxon>Paraphaeosphaeria</taxon>
    </lineage>
</organism>
<dbReference type="InterPro" id="IPR027417">
    <property type="entry name" value="P-loop_NTPase"/>
</dbReference>
<dbReference type="GO" id="GO:0005694">
    <property type="term" value="C:chromosome"/>
    <property type="evidence" value="ECO:0007669"/>
    <property type="project" value="UniProtKB-SubCell"/>
</dbReference>
<dbReference type="Proteomes" id="UP000756921">
    <property type="component" value="Unassembled WGS sequence"/>
</dbReference>
<keyword evidence="4" id="KW-0158">Chromosome</keyword>
<dbReference type="SUPFAM" id="SSF52540">
    <property type="entry name" value="P-loop containing nucleoside triphosphate hydrolases"/>
    <property type="match status" value="1"/>
</dbReference>
<accession>A0A9P6KVQ4</accession>
<comment type="subcellular location">
    <subcellularLocation>
        <location evidence="2">Chromosome</location>
    </subcellularLocation>
    <subcellularLocation>
        <location evidence="1">Nucleus</location>
    </subcellularLocation>
</comment>
<dbReference type="CDD" id="cd03281">
    <property type="entry name" value="ABC_MSH5_euk"/>
    <property type="match status" value="1"/>
</dbReference>
<keyword evidence="9" id="KW-0469">Meiosis</keyword>
<evidence type="ECO:0000256" key="11">
    <source>
        <dbReference type="ARBA" id="ARBA00077470"/>
    </source>
</evidence>
<evidence type="ECO:0000256" key="5">
    <source>
        <dbReference type="ARBA" id="ARBA00022741"/>
    </source>
</evidence>
<feature type="domain" description="DNA mismatch repair proteins mutS family" evidence="13">
    <location>
        <begin position="798"/>
        <end position="814"/>
    </location>
</feature>
<dbReference type="GO" id="GO:0051026">
    <property type="term" value="P:chiasma assembly"/>
    <property type="evidence" value="ECO:0007669"/>
    <property type="project" value="TreeGrafter"/>
</dbReference>
<dbReference type="GO" id="GO:0006298">
    <property type="term" value="P:mismatch repair"/>
    <property type="evidence" value="ECO:0007669"/>
    <property type="project" value="InterPro"/>
</dbReference>